<dbReference type="EMBL" id="CAJVPV010028754">
    <property type="protein sequence ID" value="CAG8737131.1"/>
    <property type="molecule type" value="Genomic_DNA"/>
</dbReference>
<comment type="caution">
    <text evidence="2">The sequence shown here is derived from an EMBL/GenBank/DDBJ whole genome shotgun (WGS) entry which is preliminary data.</text>
</comment>
<feature type="compositionally biased region" description="Polar residues" evidence="1">
    <location>
        <begin position="71"/>
        <end position="91"/>
    </location>
</feature>
<sequence>MFVWLEEQALNLITKLRWKNVHVQRTMAKPLNEISSKIALDAEGTTTKLSQTENVELKNEIAKLKRAKSPEYSTPLPNKSCSNGENAQIKDSSTRHEADQSMTSTDLDQDLSLVNQDASTGSEKTINLSL</sequence>
<feature type="region of interest" description="Disordered" evidence="1">
    <location>
        <begin position="66"/>
        <end position="130"/>
    </location>
</feature>
<organism evidence="2 3">
    <name type="scientific">Acaulospora morrowiae</name>
    <dbReference type="NCBI Taxonomy" id="94023"/>
    <lineage>
        <taxon>Eukaryota</taxon>
        <taxon>Fungi</taxon>
        <taxon>Fungi incertae sedis</taxon>
        <taxon>Mucoromycota</taxon>
        <taxon>Glomeromycotina</taxon>
        <taxon>Glomeromycetes</taxon>
        <taxon>Diversisporales</taxon>
        <taxon>Acaulosporaceae</taxon>
        <taxon>Acaulospora</taxon>
    </lineage>
</organism>
<dbReference type="OrthoDB" id="2445850at2759"/>
<keyword evidence="3" id="KW-1185">Reference proteome</keyword>
<dbReference type="AlphaFoldDB" id="A0A9N9IHB2"/>
<evidence type="ECO:0000256" key="1">
    <source>
        <dbReference type="SAM" id="MobiDB-lite"/>
    </source>
</evidence>
<proteinExistence type="predicted"/>
<protein>
    <submittedName>
        <fullName evidence="2">18816_t:CDS:1</fullName>
    </submittedName>
</protein>
<evidence type="ECO:0000313" key="2">
    <source>
        <dbReference type="EMBL" id="CAG8737131.1"/>
    </source>
</evidence>
<reference evidence="2" key="1">
    <citation type="submission" date="2021-06" db="EMBL/GenBank/DDBJ databases">
        <authorList>
            <person name="Kallberg Y."/>
            <person name="Tangrot J."/>
            <person name="Rosling A."/>
        </authorList>
    </citation>
    <scope>NUCLEOTIDE SEQUENCE</scope>
    <source>
        <strain evidence="2">CL551</strain>
    </source>
</reference>
<feature type="compositionally biased region" description="Polar residues" evidence="1">
    <location>
        <begin position="100"/>
        <end position="130"/>
    </location>
</feature>
<dbReference type="Proteomes" id="UP000789342">
    <property type="component" value="Unassembled WGS sequence"/>
</dbReference>
<accession>A0A9N9IHB2</accession>
<name>A0A9N9IHB2_9GLOM</name>
<gene>
    <name evidence="2" type="ORF">AMORRO_LOCUS14457</name>
</gene>
<evidence type="ECO:0000313" key="3">
    <source>
        <dbReference type="Proteomes" id="UP000789342"/>
    </source>
</evidence>
<feature type="non-terminal residue" evidence="2">
    <location>
        <position position="1"/>
    </location>
</feature>